<dbReference type="EMBL" id="KB445551">
    <property type="protein sequence ID" value="EMD00144.1"/>
    <property type="molecule type" value="Genomic_DNA"/>
</dbReference>
<dbReference type="GO" id="GO:0005737">
    <property type="term" value="C:cytoplasm"/>
    <property type="evidence" value="ECO:0007669"/>
    <property type="project" value="TreeGrafter"/>
</dbReference>
<dbReference type="GO" id="GO:0016020">
    <property type="term" value="C:membrane"/>
    <property type="evidence" value="ECO:0007669"/>
    <property type="project" value="UniProtKB-SubCell"/>
</dbReference>
<dbReference type="CDD" id="cd04590">
    <property type="entry name" value="CBS_pair_CorC_HlyC_assoc"/>
    <property type="match status" value="1"/>
</dbReference>
<evidence type="ECO:0000313" key="12">
    <source>
        <dbReference type="EMBL" id="EMD00144.1"/>
    </source>
</evidence>
<evidence type="ECO:0000256" key="9">
    <source>
        <dbReference type="SAM" id="Phobius"/>
    </source>
</evidence>
<accession>M2N7R1</accession>
<dbReference type="PANTHER" id="PTHR12064">
    <property type="entry name" value="METAL TRANSPORTER CNNM"/>
    <property type="match status" value="1"/>
</dbReference>
<keyword evidence="13" id="KW-1185">Reference proteome</keyword>
<feature type="region of interest" description="Disordered" evidence="8">
    <location>
        <begin position="1262"/>
        <end position="1336"/>
    </location>
</feature>
<evidence type="ECO:0000256" key="6">
    <source>
        <dbReference type="PROSITE-ProRule" id="PRU00703"/>
    </source>
</evidence>
<feature type="domain" description="CBS" evidence="10">
    <location>
        <begin position="1164"/>
        <end position="1229"/>
    </location>
</feature>
<dbReference type="Pfam" id="PF01595">
    <property type="entry name" value="CNNM"/>
    <property type="match status" value="1"/>
</dbReference>
<feature type="transmembrane region" description="Helical" evidence="9">
    <location>
        <begin position="1018"/>
        <end position="1038"/>
    </location>
</feature>
<feature type="compositionally biased region" description="Polar residues" evidence="8">
    <location>
        <begin position="1294"/>
        <end position="1310"/>
    </location>
</feature>
<feature type="compositionally biased region" description="Basic and acidic residues" evidence="8">
    <location>
        <begin position="1390"/>
        <end position="1403"/>
    </location>
</feature>
<dbReference type="GeneID" id="19108591"/>
<feature type="transmembrane region" description="Helical" evidence="9">
    <location>
        <begin position="901"/>
        <end position="926"/>
    </location>
</feature>
<feature type="compositionally biased region" description="Acidic residues" evidence="8">
    <location>
        <begin position="1483"/>
        <end position="1493"/>
    </location>
</feature>
<feature type="compositionally biased region" description="Basic and acidic residues" evidence="8">
    <location>
        <begin position="1269"/>
        <end position="1292"/>
    </location>
</feature>
<evidence type="ECO:0000256" key="8">
    <source>
        <dbReference type="SAM" id="MobiDB-lite"/>
    </source>
</evidence>
<dbReference type="InterPro" id="IPR044751">
    <property type="entry name" value="Ion_transp-like_CBS"/>
</dbReference>
<feature type="region of interest" description="Disordered" evidence="8">
    <location>
        <begin position="1372"/>
        <end position="1596"/>
    </location>
</feature>
<keyword evidence="4 7" id="KW-1133">Transmembrane helix</keyword>
<keyword evidence="6" id="KW-0129">CBS domain</keyword>
<dbReference type="HOGENOM" id="CLU_244461_0_0_1"/>
<evidence type="ECO:0000259" key="11">
    <source>
        <dbReference type="PROSITE" id="PS51846"/>
    </source>
</evidence>
<dbReference type="OrthoDB" id="5353557at2759"/>
<sequence>MASYTYELIELGDEAHGLGCACCRAVYATDLPRPSKLSKEEMVKHALRFSTGVYRDWTRLNAILKRFEGTIQRRWQKKNPRQRREILIKAFPAGEIPSSHRPDFAAFRKVLKKAPRSRTMPSQAYLWPYINLEDLQQDVLFLIFLNSRGRNLPELFIDSDIDAAHLGKGWEFAPSRDSEAMLFCDQRTPRTYGSIVGVLENLPCHYDVTKYIFRVHPSLGLLGLEIQAGIYTFLLGCATLILHDIDPSQFTLAPHQPPPRPLDHVSTHKWGSVRDAMLQKPYRLPHGLDLDRLRSLVSARRASAEDHIWNLREDPSYFTETLLDFKEHSYRALAHFQHKCASAWNTVAGETIANAFSSLLFWHEIDMRLRIMPSLAQQLKRADYVGRRLAPADELLWAELDEIVNLFVLVPLHRLLGGLPVSPRLRQYYPYGTEEDATPRKRWTFHSKNNDAAHRVDVIFHSITDEDLRATHQLHPLVQEAQYMLETEPGASELVDSWLMGHFSDLALLSELILSMKDLRPWNTAWRACVWDDADFEMDLGMIFALDRNLNDSIHNAVLGMSTLKLSDECWRYPANKRASKANNEQMRRAETTLHKYWKQLGQEVLLKGGEDILEVFREHGLKSRKLYRTPKWKDPLILPPPPSAPTPRTVLQQRDINTPAPATPTKVFDTPKTKLKVKTRGTPTALQDAVKDDTSSDVEEEPSKPLRTVKISKRHFRVFSALLPASTAEEHQRTEVAWDELLRAMDSIGLKPEKLYGSVWSFTPSPIKDGECEEGKVDVTRPIQFHEPKEVRHGNKVSSRMELQVEYTWARMSAVKRRKTQHSPRQQRNVSAQDNTSPATTARRQNAGHWYATRPAALGLAKLLLLPIVSAAPLGLYGSGGVRIREDAPEAPKSPHDPQLWIFLAIAVVLVLMGGVFAGLTIALMGQDETYLQVMASSGEGSEKKNAAAVLRLLKKGKHWVLVTLLLSNVITNETLPIVLDRSLGGGWPAVVCSTIAIVIFGEVVPQSVCVRYGLSIGAYMAPIVFVFMWILAPVAWPTAKLLDYVLGEEHGTMYKKSGLKTLVSLHKTLGTSPAERLMEDEVNIISSVLDLKEKPVSDVMTPMEDVFTMSADTVLDEQMMDTILSQGYSRIPIYAPDNNQNFIGMLLVKILITYDPEDGKRVRDFALATLPETSPVTSCLDIINFFQEGKSHMVLVSEEPGTSHGALGVVTLEDVIEELIGEEIVDESDVFIDVHKAIRRMTPADTKRYRMSKNNKLVEIDDTLMSESEREAERAEGEDTPHQREDERRKSSVTNGVHPNPQSAQVPGTTFMMRRKSSTASDSTRDTLKPMPIRSHTNTADLRHHLKHLGPSNMASNPKVTKYKSVKIKPGVGTIPEGHATSPSPGPERSRSLDNTARGDGEASPLLSSGTSASRGVAALRPGYGTTDSSVGGRIRGLSEGGNRMSAQEASRFAEEHTSPGASPQQDRNSLRVPGRTAPRDEDDVEDDADTVGELGPSRERSKNRRTARSGSITETTVDVDGVKKVVLETTSSSDEPEGGASPTDAPASRSRTNLLDGAGEQENGDDEDAEDGVKQVSGKRRKKRGKRRKGGDD</sequence>
<evidence type="ECO:0000256" key="1">
    <source>
        <dbReference type="ARBA" id="ARBA00004141"/>
    </source>
</evidence>
<name>M2N7R1_BAUPA</name>
<dbReference type="PROSITE" id="PS51371">
    <property type="entry name" value="CBS"/>
    <property type="match status" value="2"/>
</dbReference>
<feature type="domain" description="CNNM transmembrane" evidence="11">
    <location>
        <begin position="897"/>
        <end position="1083"/>
    </location>
</feature>
<keyword evidence="2 7" id="KW-0812">Transmembrane</keyword>
<comment type="subcellular location">
    <subcellularLocation>
        <location evidence="1">Membrane</location>
        <topology evidence="1">Multi-pass membrane protein</topology>
    </subcellularLocation>
</comment>
<proteinExistence type="predicted"/>
<dbReference type="GO" id="GO:0010960">
    <property type="term" value="P:magnesium ion homeostasis"/>
    <property type="evidence" value="ECO:0007669"/>
    <property type="project" value="InterPro"/>
</dbReference>
<dbReference type="STRING" id="717646.M2N7R1"/>
<dbReference type="InterPro" id="IPR046342">
    <property type="entry name" value="CBS_dom_sf"/>
</dbReference>
<dbReference type="SUPFAM" id="SSF54631">
    <property type="entry name" value="CBS-domain pair"/>
    <property type="match status" value="1"/>
</dbReference>
<evidence type="ECO:0000256" key="4">
    <source>
        <dbReference type="ARBA" id="ARBA00022989"/>
    </source>
</evidence>
<evidence type="ECO:0000256" key="2">
    <source>
        <dbReference type="ARBA" id="ARBA00022692"/>
    </source>
</evidence>
<feature type="region of interest" description="Disordered" evidence="8">
    <location>
        <begin position="817"/>
        <end position="845"/>
    </location>
</feature>
<dbReference type="eggNOG" id="KOG2118">
    <property type="taxonomic scope" value="Eukaryota"/>
</dbReference>
<dbReference type="InterPro" id="IPR045095">
    <property type="entry name" value="ACDP"/>
</dbReference>
<dbReference type="Gene3D" id="3.10.580.10">
    <property type="entry name" value="CBS-domain"/>
    <property type="match status" value="1"/>
</dbReference>
<dbReference type="GO" id="GO:0030026">
    <property type="term" value="P:intracellular manganese ion homeostasis"/>
    <property type="evidence" value="ECO:0007669"/>
    <property type="project" value="TreeGrafter"/>
</dbReference>
<dbReference type="Proteomes" id="UP000011761">
    <property type="component" value="Unassembled WGS sequence"/>
</dbReference>
<feature type="compositionally biased region" description="Basic residues" evidence="8">
    <location>
        <begin position="1580"/>
        <end position="1596"/>
    </location>
</feature>
<dbReference type="InterPro" id="IPR000644">
    <property type="entry name" value="CBS_dom"/>
</dbReference>
<feature type="transmembrane region" description="Helical" evidence="9">
    <location>
        <begin position="987"/>
        <end position="1006"/>
    </location>
</feature>
<evidence type="ECO:0000259" key="10">
    <source>
        <dbReference type="PROSITE" id="PS51371"/>
    </source>
</evidence>
<dbReference type="KEGG" id="bcom:BAUCODRAFT_145454"/>
<evidence type="ECO:0000313" key="13">
    <source>
        <dbReference type="Proteomes" id="UP000011761"/>
    </source>
</evidence>
<keyword evidence="3" id="KW-0677">Repeat</keyword>
<feature type="region of interest" description="Disordered" evidence="8">
    <location>
        <begin position="679"/>
        <end position="705"/>
    </location>
</feature>
<dbReference type="PROSITE" id="PS51846">
    <property type="entry name" value="CNNM"/>
    <property type="match status" value="1"/>
</dbReference>
<dbReference type="PANTHER" id="PTHR12064:SF97">
    <property type="entry name" value="METAL TRANSPORTER CNNM-5"/>
    <property type="match status" value="1"/>
</dbReference>
<organism evidence="12 13">
    <name type="scientific">Baudoinia panamericana (strain UAMH 10762)</name>
    <name type="common">Angels' share fungus</name>
    <name type="synonym">Baudoinia compniacensis (strain UAMH 10762)</name>
    <dbReference type="NCBI Taxonomy" id="717646"/>
    <lineage>
        <taxon>Eukaryota</taxon>
        <taxon>Fungi</taxon>
        <taxon>Dikarya</taxon>
        <taxon>Ascomycota</taxon>
        <taxon>Pezizomycotina</taxon>
        <taxon>Dothideomycetes</taxon>
        <taxon>Dothideomycetidae</taxon>
        <taxon>Mycosphaerellales</taxon>
        <taxon>Teratosphaeriaceae</taxon>
        <taxon>Baudoinia</taxon>
    </lineage>
</organism>
<protein>
    <recommendedName>
        <fullName evidence="14">CNNM transmembrane domain-containing protein</fullName>
    </recommendedName>
</protein>
<reference evidence="12 13" key="1">
    <citation type="journal article" date="2012" name="PLoS Pathog.">
        <title>Diverse lifestyles and strategies of plant pathogenesis encoded in the genomes of eighteen Dothideomycetes fungi.</title>
        <authorList>
            <person name="Ohm R.A."/>
            <person name="Feau N."/>
            <person name="Henrissat B."/>
            <person name="Schoch C.L."/>
            <person name="Horwitz B.A."/>
            <person name="Barry K.W."/>
            <person name="Condon B.J."/>
            <person name="Copeland A.C."/>
            <person name="Dhillon B."/>
            <person name="Glaser F."/>
            <person name="Hesse C.N."/>
            <person name="Kosti I."/>
            <person name="LaButti K."/>
            <person name="Lindquist E.A."/>
            <person name="Lucas S."/>
            <person name="Salamov A.A."/>
            <person name="Bradshaw R.E."/>
            <person name="Ciuffetti L."/>
            <person name="Hamelin R.C."/>
            <person name="Kema G.H.J."/>
            <person name="Lawrence C."/>
            <person name="Scott J.A."/>
            <person name="Spatafora J.W."/>
            <person name="Turgeon B.G."/>
            <person name="de Wit P.J.G.M."/>
            <person name="Zhong S."/>
            <person name="Goodwin S.B."/>
            <person name="Grigoriev I.V."/>
        </authorList>
    </citation>
    <scope>NUCLEOTIDE SEQUENCE [LARGE SCALE GENOMIC DNA]</scope>
    <source>
        <strain evidence="12 13">UAMH 10762</strain>
    </source>
</reference>
<evidence type="ECO:0008006" key="14">
    <source>
        <dbReference type="Google" id="ProtNLM"/>
    </source>
</evidence>
<dbReference type="RefSeq" id="XP_007672644.1">
    <property type="nucleotide sequence ID" value="XM_007674454.1"/>
</dbReference>
<dbReference type="FunFam" id="3.10.580.10:FF:000006">
    <property type="entry name" value="DUF21 and CBS domain protein"/>
    <property type="match status" value="1"/>
</dbReference>
<feature type="domain" description="CBS" evidence="10">
    <location>
        <begin position="1102"/>
        <end position="1163"/>
    </location>
</feature>
<dbReference type="InterPro" id="IPR002550">
    <property type="entry name" value="CNNM"/>
</dbReference>
<evidence type="ECO:0000256" key="5">
    <source>
        <dbReference type="ARBA" id="ARBA00023136"/>
    </source>
</evidence>
<evidence type="ECO:0000256" key="7">
    <source>
        <dbReference type="PROSITE-ProRule" id="PRU01193"/>
    </source>
</evidence>
<keyword evidence="5 7" id="KW-0472">Membrane</keyword>
<evidence type="ECO:0000256" key="3">
    <source>
        <dbReference type="ARBA" id="ARBA00022737"/>
    </source>
</evidence>
<feature type="compositionally biased region" description="Polar residues" evidence="8">
    <location>
        <begin position="824"/>
        <end position="845"/>
    </location>
</feature>
<gene>
    <name evidence="12" type="ORF">BAUCODRAFT_145454</name>
</gene>